<dbReference type="InterPro" id="IPR003593">
    <property type="entry name" value="AAA+_ATPase"/>
</dbReference>
<dbReference type="Pfam" id="PF19568">
    <property type="entry name" value="Spore_III_AA"/>
    <property type="match status" value="1"/>
</dbReference>
<dbReference type="InterPro" id="IPR045735">
    <property type="entry name" value="Spore_III_AA_AAA+_ATPase"/>
</dbReference>
<gene>
    <name evidence="4" type="ORF">KQI75_02125</name>
</gene>
<accession>A0ABS6EP20</accession>
<dbReference type="SMART" id="SM00382">
    <property type="entry name" value="AAA"/>
    <property type="match status" value="1"/>
</dbReference>
<evidence type="ECO:0000259" key="3">
    <source>
        <dbReference type="SMART" id="SM00382"/>
    </source>
</evidence>
<keyword evidence="2" id="KW-0067">ATP-binding</keyword>
<name>A0ABS6EP20_9FIRM</name>
<comment type="caution">
    <text evidence="4">The sequence shown here is derived from an EMBL/GenBank/DDBJ whole genome shotgun (WGS) entry which is preliminary data.</text>
</comment>
<evidence type="ECO:0000313" key="4">
    <source>
        <dbReference type="EMBL" id="MBU5489434.1"/>
    </source>
</evidence>
<dbReference type="PANTHER" id="PTHR20953:SF3">
    <property type="entry name" value="P-LOOP CONTAINING NUCLEOSIDE TRIPHOSPHATE HYDROLASES SUPERFAMILY PROTEIN"/>
    <property type="match status" value="1"/>
</dbReference>
<evidence type="ECO:0000256" key="1">
    <source>
        <dbReference type="ARBA" id="ARBA00022741"/>
    </source>
</evidence>
<reference evidence="4 5" key="1">
    <citation type="submission" date="2021-06" db="EMBL/GenBank/DDBJ databases">
        <authorList>
            <person name="Sun Q."/>
            <person name="Li D."/>
        </authorList>
    </citation>
    <scope>NUCLEOTIDE SEQUENCE [LARGE SCALE GENOMIC DNA]</scope>
    <source>
        <strain evidence="4 5">MSJd-7</strain>
    </source>
</reference>
<sequence>MEQQLKQACACLLPERRQALARLPIDTQARCEELRLRVEQPMQIVVGESEQRVGESVFHSAEIKDTLERAAEYSLHTCAGSLRQGFLTMRGGHRVGVCGQTAVQDGAMLSFRSISSLNIRIARQIKGAASPELLRQIRDGTHLYNTLFLSPPGWGKTTLLRDIARQLADAGVRTAVADERAELAALYHGVPQFDIGRHTDVIDGCPKAQAAMMLVKTMSPQLLLLDEITSEADIYAAECAAHCGTAVFASAHAWDLEDFQLRPLYQRLQERKIFARIFCIEQGHQVTRLI</sequence>
<evidence type="ECO:0000313" key="5">
    <source>
        <dbReference type="Proteomes" id="UP000783588"/>
    </source>
</evidence>
<dbReference type="PANTHER" id="PTHR20953">
    <property type="entry name" value="KINASE-RELATED"/>
    <property type="match status" value="1"/>
</dbReference>
<evidence type="ECO:0000256" key="2">
    <source>
        <dbReference type="ARBA" id="ARBA00022840"/>
    </source>
</evidence>
<protein>
    <submittedName>
        <fullName evidence="4">Stage III sporulation protein AB</fullName>
    </submittedName>
</protein>
<dbReference type="RefSeq" id="WP_216469028.1">
    <property type="nucleotide sequence ID" value="NZ_JAHLQI010000001.1"/>
</dbReference>
<feature type="domain" description="AAA+ ATPase" evidence="3">
    <location>
        <begin position="142"/>
        <end position="278"/>
    </location>
</feature>
<keyword evidence="5" id="KW-1185">Reference proteome</keyword>
<keyword evidence="1" id="KW-0547">Nucleotide-binding</keyword>
<proteinExistence type="predicted"/>
<organism evidence="4 5">
    <name type="scientific">Butyricicoccus intestinisimiae</name>
    <dbReference type="NCBI Taxonomy" id="2841509"/>
    <lineage>
        <taxon>Bacteria</taxon>
        <taxon>Bacillati</taxon>
        <taxon>Bacillota</taxon>
        <taxon>Clostridia</taxon>
        <taxon>Eubacteriales</taxon>
        <taxon>Butyricicoccaceae</taxon>
        <taxon>Butyricicoccus</taxon>
    </lineage>
</organism>
<dbReference type="Proteomes" id="UP000783588">
    <property type="component" value="Unassembled WGS sequence"/>
</dbReference>
<dbReference type="EMBL" id="JAHLQI010000001">
    <property type="protein sequence ID" value="MBU5489434.1"/>
    <property type="molecule type" value="Genomic_DNA"/>
</dbReference>